<dbReference type="NCBIfam" id="TIGR02622">
    <property type="entry name" value="CDP_4_6_dhtase"/>
    <property type="match status" value="1"/>
</dbReference>
<dbReference type="OrthoDB" id="9801785at2"/>
<keyword evidence="5" id="KW-1185">Reference proteome</keyword>
<dbReference type="STRING" id="1921510.BSL82_03190"/>
<dbReference type="InterPro" id="IPR013445">
    <property type="entry name" value="CDP_4_6_deHydtase"/>
</dbReference>
<comment type="similarity">
    <text evidence="2">Belongs to the NAD(P)-dependent epimerase/dehydratase family.</text>
</comment>
<name>A0A1L3ZS16_9SPHN</name>
<protein>
    <submittedName>
        <fullName evidence="4">CDP-glucose 4,6-dehydratase</fullName>
    </submittedName>
</protein>
<proteinExistence type="inferred from homology"/>
<evidence type="ECO:0000256" key="1">
    <source>
        <dbReference type="ARBA" id="ARBA00005125"/>
    </source>
</evidence>
<dbReference type="KEGG" id="sphj:BSL82_03190"/>
<feature type="domain" description="NAD-dependent epimerase/dehydratase" evidence="3">
    <location>
        <begin position="19"/>
        <end position="250"/>
    </location>
</feature>
<comment type="pathway">
    <text evidence="1">Bacterial outer membrane biogenesis; LPS O-antigen biosynthesis.</text>
</comment>
<dbReference type="Gene3D" id="3.40.50.720">
    <property type="entry name" value="NAD(P)-binding Rossmann-like Domain"/>
    <property type="match status" value="1"/>
</dbReference>
<dbReference type="AlphaFoldDB" id="A0A1L3ZS16"/>
<reference evidence="5" key="1">
    <citation type="submission" date="2016-11" db="EMBL/GenBank/DDBJ databases">
        <title>Complete Genome Sequence of alachlor-degrading Sphingomonas sp. strain JJ-A5.</title>
        <authorList>
            <person name="Lee H."/>
            <person name="Ka J.-O."/>
        </authorList>
    </citation>
    <scope>NUCLEOTIDE SEQUENCE [LARGE SCALE GENOMIC DNA]</scope>
    <source>
        <strain evidence="5">JJ-A5</strain>
    </source>
</reference>
<evidence type="ECO:0000313" key="5">
    <source>
        <dbReference type="Proteomes" id="UP000182063"/>
    </source>
</evidence>
<sequence>MSDRRESVDFGNAFAGRRVLVTGHTGFKGGWLSLWLQRLGAHVTGVALPPPPGPSIFESTGVAQSVDHRIGDIRSPDSFASAVKGVEPELLIHMAAQSLVRPSYEEPVDTFLTNVTGTAVVLDAARRMPSLKAIVVVTSDKCYENHEWPWPYRETDALGGADPYSASKGCTEIVANSFRRSYFNAPGAPLLATARAGNVFGGGDWAVDRLVPDIVRAIMAGTPVDIRNPGSVRPWQHVLEPLSGYLTLAARLLGDNGASFADAWNFGPEPQAFLNVETLARTLCDAWGAGAPPLRLGVGGGPHEAGMLTLDSSKAHAALGWRPRLSSDEAIRLTAQWYRAHANGDTNLRALSLAQIDAYSGGAPLAEPELKICA</sequence>
<dbReference type="PANTHER" id="PTHR43000">
    <property type="entry name" value="DTDP-D-GLUCOSE 4,6-DEHYDRATASE-RELATED"/>
    <property type="match status" value="1"/>
</dbReference>
<dbReference type="Pfam" id="PF01370">
    <property type="entry name" value="Epimerase"/>
    <property type="match status" value="1"/>
</dbReference>
<evidence type="ECO:0000313" key="4">
    <source>
        <dbReference type="EMBL" id="API58427.1"/>
    </source>
</evidence>
<gene>
    <name evidence="4" type="ORF">BSL82_03190</name>
</gene>
<dbReference type="Proteomes" id="UP000182063">
    <property type="component" value="Chromosome"/>
</dbReference>
<dbReference type="InterPro" id="IPR036291">
    <property type="entry name" value="NAD(P)-bd_dom_sf"/>
</dbReference>
<organism evidence="4 5">
    <name type="scientific">Tardibacter chloracetimidivorans</name>
    <dbReference type="NCBI Taxonomy" id="1921510"/>
    <lineage>
        <taxon>Bacteria</taxon>
        <taxon>Pseudomonadati</taxon>
        <taxon>Pseudomonadota</taxon>
        <taxon>Alphaproteobacteria</taxon>
        <taxon>Sphingomonadales</taxon>
        <taxon>Sphingomonadaceae</taxon>
        <taxon>Tardibacter</taxon>
    </lineage>
</organism>
<dbReference type="SUPFAM" id="SSF51735">
    <property type="entry name" value="NAD(P)-binding Rossmann-fold domains"/>
    <property type="match status" value="1"/>
</dbReference>
<dbReference type="EMBL" id="CP018221">
    <property type="protein sequence ID" value="API58427.1"/>
    <property type="molecule type" value="Genomic_DNA"/>
</dbReference>
<evidence type="ECO:0000259" key="3">
    <source>
        <dbReference type="Pfam" id="PF01370"/>
    </source>
</evidence>
<dbReference type="RefSeq" id="WP_072596000.1">
    <property type="nucleotide sequence ID" value="NZ_CP018221.1"/>
</dbReference>
<evidence type="ECO:0000256" key="2">
    <source>
        <dbReference type="ARBA" id="ARBA00007637"/>
    </source>
</evidence>
<accession>A0A1L3ZS16</accession>
<dbReference type="InterPro" id="IPR001509">
    <property type="entry name" value="Epimerase_deHydtase"/>
</dbReference>
<dbReference type="Gene3D" id="3.90.25.10">
    <property type="entry name" value="UDP-galactose 4-epimerase, domain 1"/>
    <property type="match status" value="1"/>
</dbReference>